<reference evidence="8 9" key="1">
    <citation type="journal article" date="2024" name="Appl. Environ. Microbiol.">
        <title>Pontiella agarivorans sp. nov., a novel marine anaerobic bacterium capable of degrading macroalgal polysaccharides and fixing nitrogen.</title>
        <authorList>
            <person name="Liu N."/>
            <person name="Kivenson V."/>
            <person name="Peng X."/>
            <person name="Cui Z."/>
            <person name="Lankiewicz T.S."/>
            <person name="Gosselin K.M."/>
            <person name="English C.J."/>
            <person name="Blair E.M."/>
            <person name="O'Malley M.A."/>
            <person name="Valentine D.L."/>
        </authorList>
    </citation>
    <scope>NUCLEOTIDE SEQUENCE [LARGE SCALE GENOMIC DNA]</scope>
    <source>
        <strain evidence="8 9">NLcol2</strain>
    </source>
</reference>
<evidence type="ECO:0000256" key="2">
    <source>
        <dbReference type="ARBA" id="ARBA00022617"/>
    </source>
</evidence>
<feature type="domain" description="Cytochrome c" evidence="7">
    <location>
        <begin position="369"/>
        <end position="456"/>
    </location>
</feature>
<evidence type="ECO:0000256" key="5">
    <source>
        <dbReference type="ARBA" id="ARBA00023004"/>
    </source>
</evidence>
<keyword evidence="1" id="KW-0813">Transport</keyword>
<dbReference type="SUPFAM" id="SSF48695">
    <property type="entry name" value="Multiheme cytochromes"/>
    <property type="match status" value="1"/>
</dbReference>
<keyword evidence="2 6" id="KW-0349">Heme</keyword>
<dbReference type="RefSeq" id="WP_322609230.1">
    <property type="nucleotide sequence ID" value="NZ_JARVCO010000010.1"/>
</dbReference>
<dbReference type="Pfam" id="PF00034">
    <property type="entry name" value="Cytochrom_C"/>
    <property type="match status" value="1"/>
</dbReference>
<dbReference type="Proteomes" id="UP001290861">
    <property type="component" value="Unassembled WGS sequence"/>
</dbReference>
<feature type="domain" description="Cytochrome c" evidence="7">
    <location>
        <begin position="270"/>
        <end position="365"/>
    </location>
</feature>
<name>A0ABU5MZ42_9BACT</name>
<dbReference type="Pfam" id="PF13442">
    <property type="entry name" value="Cytochrome_CBB3"/>
    <property type="match status" value="2"/>
</dbReference>
<evidence type="ECO:0000256" key="3">
    <source>
        <dbReference type="ARBA" id="ARBA00022723"/>
    </source>
</evidence>
<evidence type="ECO:0000259" key="7">
    <source>
        <dbReference type="PROSITE" id="PS51007"/>
    </source>
</evidence>
<protein>
    <submittedName>
        <fullName evidence="8">C-type cytochrome</fullName>
    </submittedName>
</protein>
<keyword evidence="9" id="KW-1185">Reference proteome</keyword>
<sequence>MIKDYRILLFIGLLGMVLLGLAIRKGFDEDYIRYQKAYYEALGEDFPGPVVKQVNVKTPSSMLVDRCQSCHIGAANPEARDFEMPLTAHPPIVPGASEDPHDFNKIGCAVCHDGSSRDLDEHLAHGEAHGWIAPLVSGKIAQANCVRCHAMESGHLAGAEQFEKGRELFLEKACWGCHTVAGVSTSSQAPELSNAGGKFTFDYLYESIVHPKANDANSKMPEFDWVHDHETVVALATYLKGLQETKLRSEETAPIGYIKPKADEVRIQEASVDAGRALFAGVPYEGSINRGGCVNCHAFRNDEGQLAGGHIGPELTWSIRNRGKDYVRDHIVNAREHVADSIMPTFKDYNDAELDSLVMFLSSFDYKLASDSKAQLLYDTYCISCHGEDLDGRGVISDMLDPLPRDFSRHQFVSAYEERFKHSILNGVAGTAMPAWKNTLSEDDVELLVGFIHEKALENAPDNFRRVEAALPKVGDADRRDWRNKGKVVKAGDVENGGSAFQQYCTSCHGKLANGKGPNAYNLHHPLPRNLLNKAFMNQEGMTDERLYQSILLGVAGTPMPSHDHLSDQTIIDIIAYIRANTEEAE</sequence>
<keyword evidence="5 6" id="KW-0408">Iron</keyword>
<dbReference type="InterPro" id="IPR036280">
    <property type="entry name" value="Multihaem_cyt_sf"/>
</dbReference>
<dbReference type="InterPro" id="IPR009056">
    <property type="entry name" value="Cyt_c-like_dom"/>
</dbReference>
<dbReference type="PROSITE" id="PS51007">
    <property type="entry name" value="CYTC"/>
    <property type="match status" value="4"/>
</dbReference>
<gene>
    <name evidence="8" type="ORF">P9H32_12520</name>
</gene>
<dbReference type="PANTHER" id="PTHR37823">
    <property type="entry name" value="CYTOCHROME C-553-LIKE"/>
    <property type="match status" value="1"/>
</dbReference>
<dbReference type="PANTHER" id="PTHR37823:SF1">
    <property type="entry name" value="CYTOCHROME C-553-LIKE"/>
    <property type="match status" value="1"/>
</dbReference>
<keyword evidence="3 6" id="KW-0479">Metal-binding</keyword>
<feature type="domain" description="Cytochrome c" evidence="7">
    <location>
        <begin position="160"/>
        <end position="243"/>
    </location>
</feature>
<evidence type="ECO:0000256" key="4">
    <source>
        <dbReference type="ARBA" id="ARBA00022982"/>
    </source>
</evidence>
<evidence type="ECO:0000256" key="1">
    <source>
        <dbReference type="ARBA" id="ARBA00022448"/>
    </source>
</evidence>
<dbReference type="EMBL" id="JARVCO010000010">
    <property type="protein sequence ID" value="MDZ8119448.1"/>
    <property type="molecule type" value="Genomic_DNA"/>
</dbReference>
<dbReference type="SUPFAM" id="SSF46626">
    <property type="entry name" value="Cytochrome c"/>
    <property type="match status" value="4"/>
</dbReference>
<dbReference type="InterPro" id="IPR051811">
    <property type="entry name" value="Cytochrome_c550/c551-like"/>
</dbReference>
<organism evidence="8 9">
    <name type="scientific">Pontiella agarivorans</name>
    <dbReference type="NCBI Taxonomy" id="3038953"/>
    <lineage>
        <taxon>Bacteria</taxon>
        <taxon>Pseudomonadati</taxon>
        <taxon>Kiritimatiellota</taxon>
        <taxon>Kiritimatiellia</taxon>
        <taxon>Kiritimatiellales</taxon>
        <taxon>Pontiellaceae</taxon>
        <taxon>Pontiella</taxon>
    </lineage>
</organism>
<dbReference type="Gene3D" id="1.10.760.10">
    <property type="entry name" value="Cytochrome c-like domain"/>
    <property type="match status" value="4"/>
</dbReference>
<evidence type="ECO:0000313" key="9">
    <source>
        <dbReference type="Proteomes" id="UP001290861"/>
    </source>
</evidence>
<keyword evidence="4" id="KW-0249">Electron transport</keyword>
<comment type="caution">
    <text evidence="8">The sequence shown here is derived from an EMBL/GenBank/DDBJ whole genome shotgun (WGS) entry which is preliminary data.</text>
</comment>
<proteinExistence type="predicted"/>
<evidence type="ECO:0000313" key="8">
    <source>
        <dbReference type="EMBL" id="MDZ8119448.1"/>
    </source>
</evidence>
<feature type="domain" description="Cytochrome c" evidence="7">
    <location>
        <begin position="492"/>
        <end position="582"/>
    </location>
</feature>
<dbReference type="InterPro" id="IPR036909">
    <property type="entry name" value="Cyt_c-like_dom_sf"/>
</dbReference>
<accession>A0ABU5MZ42</accession>
<evidence type="ECO:0000256" key="6">
    <source>
        <dbReference type="PROSITE-ProRule" id="PRU00433"/>
    </source>
</evidence>